<dbReference type="AlphaFoldDB" id="Q0RLZ2"/>
<dbReference type="KEGG" id="fal:FRAAL2817"/>
<name>Q0RLZ2_FRAAA</name>
<evidence type="ECO:0000313" key="2">
    <source>
        <dbReference type="Proteomes" id="UP000000657"/>
    </source>
</evidence>
<dbReference type="EMBL" id="CT573213">
    <property type="protein sequence ID" value="CAJ61461.1"/>
    <property type="molecule type" value="Genomic_DNA"/>
</dbReference>
<dbReference type="STRING" id="326424.FRAAL2817"/>
<reference evidence="1 2" key="1">
    <citation type="journal article" date="2007" name="Genome Res.">
        <title>Genome characteristics of facultatively symbiotic Frankia sp. strains reflect host range and host plant biogeography.</title>
        <authorList>
            <person name="Normand P."/>
            <person name="Lapierre P."/>
            <person name="Tisa L.S."/>
            <person name="Gogarten J.P."/>
            <person name="Alloisio N."/>
            <person name="Bagnarol E."/>
            <person name="Bassi C.A."/>
            <person name="Berry A.M."/>
            <person name="Bickhart D.M."/>
            <person name="Choisne N."/>
            <person name="Couloux A."/>
            <person name="Cournoyer B."/>
            <person name="Cruveiller S."/>
            <person name="Daubin V."/>
            <person name="Demange N."/>
            <person name="Francino M.P."/>
            <person name="Goltsman E."/>
            <person name="Huang Y."/>
            <person name="Kopp O.R."/>
            <person name="Labarre L."/>
            <person name="Lapidus A."/>
            <person name="Lavire C."/>
            <person name="Marechal J."/>
            <person name="Martinez M."/>
            <person name="Mastronunzio J.E."/>
            <person name="Mullin B.C."/>
            <person name="Niemann J."/>
            <person name="Pujic P."/>
            <person name="Rawnsley T."/>
            <person name="Rouy Z."/>
            <person name="Schenowitz C."/>
            <person name="Sellstedt A."/>
            <person name="Tavares F."/>
            <person name="Tomkins J.P."/>
            <person name="Vallenet D."/>
            <person name="Valverde C."/>
            <person name="Wall L.G."/>
            <person name="Wang Y."/>
            <person name="Medigue C."/>
            <person name="Benson D.R."/>
        </authorList>
    </citation>
    <scope>NUCLEOTIDE SEQUENCE [LARGE SCALE GENOMIC DNA]</scope>
    <source>
        <strain evidence="2">DSM 45986 / CECT 9034 / ACN14a</strain>
    </source>
</reference>
<keyword evidence="2" id="KW-1185">Reference proteome</keyword>
<organism evidence="1 2">
    <name type="scientific">Frankia alni (strain DSM 45986 / CECT 9034 / ACN14a)</name>
    <dbReference type="NCBI Taxonomy" id="326424"/>
    <lineage>
        <taxon>Bacteria</taxon>
        <taxon>Bacillati</taxon>
        <taxon>Actinomycetota</taxon>
        <taxon>Actinomycetes</taxon>
        <taxon>Frankiales</taxon>
        <taxon>Frankiaceae</taxon>
        <taxon>Frankia</taxon>
    </lineage>
</organism>
<accession>Q0RLZ2</accession>
<proteinExistence type="predicted"/>
<sequence length="29" mass="3346">MRVTPAGRDRIAWQMTTACLIVQLRHSSF</sequence>
<protein>
    <submittedName>
        <fullName evidence="1">Uncharacterized protein</fullName>
    </submittedName>
</protein>
<dbReference type="Proteomes" id="UP000000657">
    <property type="component" value="Chromosome"/>
</dbReference>
<gene>
    <name evidence="1" type="ordered locus">FRAAL2817</name>
</gene>
<evidence type="ECO:0000313" key="1">
    <source>
        <dbReference type="EMBL" id="CAJ61461.1"/>
    </source>
</evidence>
<dbReference type="HOGENOM" id="CLU_3409370_0_0_11"/>